<dbReference type="InterPro" id="IPR003594">
    <property type="entry name" value="HATPase_dom"/>
</dbReference>
<dbReference type="PANTHER" id="PTHR43047">
    <property type="entry name" value="TWO-COMPONENT HISTIDINE PROTEIN KINASE"/>
    <property type="match status" value="1"/>
</dbReference>
<dbReference type="InterPro" id="IPR001789">
    <property type="entry name" value="Sig_transdc_resp-reg_receiver"/>
</dbReference>
<feature type="domain" description="Response regulatory" evidence="8">
    <location>
        <begin position="1336"/>
        <end position="1463"/>
    </location>
</feature>
<proteinExistence type="predicted"/>
<dbReference type="PROSITE" id="PS50112">
    <property type="entry name" value="PAS"/>
    <property type="match status" value="5"/>
</dbReference>
<dbReference type="PRINTS" id="PR00344">
    <property type="entry name" value="BCTRLSENSOR"/>
</dbReference>
<dbReference type="InterPro" id="IPR000014">
    <property type="entry name" value="PAS"/>
</dbReference>
<evidence type="ECO:0000313" key="11">
    <source>
        <dbReference type="Proteomes" id="UP000241890"/>
    </source>
</evidence>
<dbReference type="CDD" id="cd00130">
    <property type="entry name" value="PAS"/>
    <property type="match status" value="3"/>
</dbReference>
<feature type="domain" description="PAS" evidence="9">
    <location>
        <begin position="591"/>
        <end position="661"/>
    </location>
</feature>
<dbReference type="PROSITE" id="PS50110">
    <property type="entry name" value="RESPONSE_REGULATORY"/>
    <property type="match status" value="1"/>
</dbReference>
<evidence type="ECO:0000256" key="3">
    <source>
        <dbReference type="ARBA" id="ARBA00022679"/>
    </source>
</evidence>
<comment type="caution">
    <text evidence="10">The sequence shown here is derived from an EMBL/GenBank/DDBJ whole genome shotgun (WGS) entry which is preliminary data.</text>
</comment>
<dbReference type="Pfam" id="PF00989">
    <property type="entry name" value="PAS"/>
    <property type="match status" value="3"/>
</dbReference>
<name>A0A2R5G800_9STRA</name>
<dbReference type="GO" id="GO:0009927">
    <property type="term" value="F:histidine phosphotransfer kinase activity"/>
    <property type="evidence" value="ECO:0007669"/>
    <property type="project" value="TreeGrafter"/>
</dbReference>
<feature type="compositionally biased region" description="Low complexity" evidence="6">
    <location>
        <begin position="220"/>
        <end position="234"/>
    </location>
</feature>
<dbReference type="InterPro" id="IPR011006">
    <property type="entry name" value="CheY-like_superfamily"/>
</dbReference>
<dbReference type="SUPFAM" id="SSF52172">
    <property type="entry name" value="CheY-like"/>
    <property type="match status" value="1"/>
</dbReference>
<dbReference type="Gene3D" id="3.30.565.10">
    <property type="entry name" value="Histidine kinase-like ATPase, C-terminal domain"/>
    <property type="match status" value="1"/>
</dbReference>
<dbReference type="Pfam" id="PF13188">
    <property type="entry name" value="PAS_8"/>
    <property type="match status" value="1"/>
</dbReference>
<dbReference type="Gene3D" id="3.40.50.2300">
    <property type="match status" value="1"/>
</dbReference>
<feature type="domain" description="PAS" evidence="9">
    <location>
        <begin position="473"/>
        <end position="543"/>
    </location>
</feature>
<dbReference type="Pfam" id="PF02518">
    <property type="entry name" value="HATPase_c"/>
    <property type="match status" value="1"/>
</dbReference>
<evidence type="ECO:0000313" key="10">
    <source>
        <dbReference type="EMBL" id="GBG27186.1"/>
    </source>
</evidence>
<keyword evidence="11" id="KW-1185">Reference proteome</keyword>
<dbReference type="EC" id="2.7.13.3" evidence="2"/>
<evidence type="ECO:0000259" key="9">
    <source>
        <dbReference type="PROSITE" id="PS50112"/>
    </source>
</evidence>
<dbReference type="SUPFAM" id="SSF55874">
    <property type="entry name" value="ATPase domain of HSP90 chaperone/DNA topoisomerase II/histidine kinase"/>
    <property type="match status" value="1"/>
</dbReference>
<feature type="domain" description="Histidine kinase" evidence="7">
    <location>
        <begin position="1067"/>
        <end position="1289"/>
    </location>
</feature>
<dbReference type="SMART" id="SM00387">
    <property type="entry name" value="HATPase_c"/>
    <property type="match status" value="1"/>
</dbReference>
<dbReference type="EMBL" id="BEYU01000028">
    <property type="protein sequence ID" value="GBG27186.1"/>
    <property type="molecule type" value="Genomic_DNA"/>
</dbReference>
<feature type="domain" description="PAS" evidence="9">
    <location>
        <begin position="233"/>
        <end position="303"/>
    </location>
</feature>
<feature type="compositionally biased region" description="Basic residues" evidence="6">
    <location>
        <begin position="177"/>
        <end position="186"/>
    </location>
</feature>
<dbReference type="Gene3D" id="3.30.450.20">
    <property type="entry name" value="PAS domain"/>
    <property type="match status" value="5"/>
</dbReference>
<keyword evidence="5" id="KW-0597">Phosphoprotein</keyword>
<dbReference type="Pfam" id="PF13426">
    <property type="entry name" value="PAS_9"/>
    <property type="match status" value="1"/>
</dbReference>
<dbReference type="SUPFAM" id="SSF55785">
    <property type="entry name" value="PYP-like sensor domain (PAS domain)"/>
    <property type="match status" value="5"/>
</dbReference>
<feature type="domain" description="PAS" evidence="9">
    <location>
        <begin position="760"/>
        <end position="813"/>
    </location>
</feature>
<evidence type="ECO:0000256" key="4">
    <source>
        <dbReference type="ARBA" id="ARBA00022777"/>
    </source>
</evidence>
<gene>
    <name evidence="10" type="ORF">FCC1311_034092</name>
</gene>
<evidence type="ECO:0000256" key="2">
    <source>
        <dbReference type="ARBA" id="ARBA00012438"/>
    </source>
</evidence>
<reference evidence="10 11" key="1">
    <citation type="submission" date="2017-12" db="EMBL/GenBank/DDBJ databases">
        <title>Sequencing, de novo assembly and annotation of complete genome of a new Thraustochytrid species, strain FCC1311.</title>
        <authorList>
            <person name="Sedici K."/>
            <person name="Godart F."/>
            <person name="Aiese Cigliano R."/>
            <person name="Sanseverino W."/>
            <person name="Barakat M."/>
            <person name="Ortet P."/>
            <person name="Marechal E."/>
            <person name="Cagnac O."/>
            <person name="Amato A."/>
        </authorList>
    </citation>
    <scope>NUCLEOTIDE SEQUENCE [LARGE SCALE GENOMIC DNA]</scope>
</reference>
<evidence type="ECO:0000259" key="8">
    <source>
        <dbReference type="PROSITE" id="PS50110"/>
    </source>
</evidence>
<dbReference type="InterPro" id="IPR004358">
    <property type="entry name" value="Sig_transdc_His_kin-like_C"/>
</dbReference>
<feature type="region of interest" description="Disordered" evidence="6">
    <location>
        <begin position="69"/>
        <end position="142"/>
    </location>
</feature>
<dbReference type="OrthoDB" id="207061at2759"/>
<dbReference type="InParanoid" id="A0A2R5G800"/>
<feature type="domain" description="PAS" evidence="9">
    <location>
        <begin position="353"/>
        <end position="426"/>
    </location>
</feature>
<dbReference type="InterPro" id="IPR005467">
    <property type="entry name" value="His_kinase_dom"/>
</dbReference>
<accession>A0A2R5G800</accession>
<dbReference type="NCBIfam" id="TIGR00229">
    <property type="entry name" value="sensory_box"/>
    <property type="match status" value="3"/>
</dbReference>
<dbReference type="InterPro" id="IPR035965">
    <property type="entry name" value="PAS-like_dom_sf"/>
</dbReference>
<feature type="modified residue" description="4-aspartylphosphate" evidence="5">
    <location>
        <position position="1396"/>
    </location>
</feature>
<feature type="region of interest" description="Disordered" evidence="6">
    <location>
        <begin position="162"/>
        <end position="189"/>
    </location>
</feature>
<dbReference type="PANTHER" id="PTHR43047:SF72">
    <property type="entry name" value="OSMOSENSING HISTIDINE PROTEIN KINASE SLN1"/>
    <property type="match status" value="1"/>
</dbReference>
<feature type="region of interest" description="Disordered" evidence="6">
    <location>
        <begin position="214"/>
        <end position="235"/>
    </location>
</feature>
<dbReference type="Proteomes" id="UP000241890">
    <property type="component" value="Unassembled WGS sequence"/>
</dbReference>
<dbReference type="SMART" id="SM00091">
    <property type="entry name" value="PAS"/>
    <property type="match status" value="5"/>
</dbReference>
<dbReference type="PROSITE" id="PS50109">
    <property type="entry name" value="HIS_KIN"/>
    <property type="match status" value="1"/>
</dbReference>
<evidence type="ECO:0000256" key="1">
    <source>
        <dbReference type="ARBA" id="ARBA00000085"/>
    </source>
</evidence>
<organism evidence="10 11">
    <name type="scientific">Hondaea fermentalgiana</name>
    <dbReference type="NCBI Taxonomy" id="2315210"/>
    <lineage>
        <taxon>Eukaryota</taxon>
        <taxon>Sar</taxon>
        <taxon>Stramenopiles</taxon>
        <taxon>Bigyra</taxon>
        <taxon>Labyrinthulomycetes</taxon>
        <taxon>Thraustochytrida</taxon>
        <taxon>Thraustochytriidae</taxon>
        <taxon>Hondaea</taxon>
    </lineage>
</organism>
<dbReference type="GO" id="GO:0006355">
    <property type="term" value="P:regulation of DNA-templated transcription"/>
    <property type="evidence" value="ECO:0007669"/>
    <property type="project" value="InterPro"/>
</dbReference>
<feature type="region of interest" description="Disordered" evidence="6">
    <location>
        <begin position="697"/>
        <end position="719"/>
    </location>
</feature>
<comment type="catalytic activity">
    <reaction evidence="1">
        <text>ATP + protein L-histidine = ADP + protein N-phospho-L-histidine.</text>
        <dbReference type="EC" id="2.7.13.3"/>
    </reaction>
</comment>
<keyword evidence="4 10" id="KW-0418">Kinase</keyword>
<dbReference type="InterPro" id="IPR036890">
    <property type="entry name" value="HATPase_C_sf"/>
</dbReference>
<dbReference type="InterPro" id="IPR013767">
    <property type="entry name" value="PAS_fold"/>
</dbReference>
<protein>
    <recommendedName>
        <fullName evidence="2">histidine kinase</fullName>
        <ecNumber evidence="2">2.7.13.3</ecNumber>
    </recommendedName>
</protein>
<dbReference type="GO" id="GO:0005886">
    <property type="term" value="C:plasma membrane"/>
    <property type="evidence" value="ECO:0007669"/>
    <property type="project" value="TreeGrafter"/>
</dbReference>
<evidence type="ECO:0000256" key="6">
    <source>
        <dbReference type="SAM" id="MobiDB-lite"/>
    </source>
</evidence>
<evidence type="ECO:0000256" key="5">
    <source>
        <dbReference type="PROSITE-ProRule" id="PRU00169"/>
    </source>
</evidence>
<sequence length="1470" mass="161476">MAAVPVALMRLDAAPGAGLAGLRVRAANACAKKLLGSCVVDSALVEIVELDAAARKEVAAWLECERHAPSSAGEHRQQQGAAGDEAEDEDYGGVDSPSTDAAGLEERKDISDEEQAAEGSITAAKSRESLPASVNPGPSSEFCLDSEEYREINLAGFVDAARRQQQQQDKQGDHLQNQHHHQHPPRLQKDFQGAVNIRISRDSPSEFTAALMEVPDETPSRPSSPSATSSAVRSEAVERLLSSMPNPVITATNDMVITYANPCAEEVFGYDTGELVGQKVNVLMGKSDREQHDKYVDRYQTTGQARIIGRDPRPIVGTRKDGSELRLLLTVNRHATFDGYCAVFVDATREFLLESHTQRILTSVATPVVRVNKLMKITFVNNNALETFGYKHDELLGKSVNILMTTRDRDSHDSYVDRYRRTGKGRIIGQKPRLVNGQTREGLPLKLYLTVTQDAVGDGFCAVFTNVTREVELAERTSRILSSMASPVVRADKSMCITYVNPNAEDVFGYEAGELLGQNVMVLMLPKDADNHDNIIARFHRTGVSRVINRSPRLVDGKRKDGSTLRLYITITCDGDDGYTACFTDVTEAFEQRERVERLASMDAPVLVLDHHLNIDYVNRSANSIFCSSSDTIVGANIRSFLCPSNPRGIDGAIEDLLQTAKQSDSDDVEKECSGRAGSVTSGSQFSSAHLFSKFGRRNSSRSTGTPHDDSTGSDVGHTGDQILRMINEEGNNLLMQYRITQNKQGYTLALFDVTKEVAMSNQLSAIIRNVSSGVVVVDKDLHIRFVNHHGLATLGYRARDVINRPLSMFGPDFKDLTCFGVRNLLTISETASEDGDEVIAGSKSGTISPNPQRQTFRALTKHGNSVFVHVECTMALEYYTLVLTDVTEEHTLMIKVNSMLDATPSLLFMFGADPSFQSGVLEMAKVNSRTPIAELPLGMVSKSCRRLFQQIPSASGHSKLQALLNIVASEDRAKVEQCLAKTFGEEPDSTNTMEARIKQVRKGEHSVAWYGFSITKLRSGQCFVSAQDIGAEVQLREELRSKLVQGSSSLAQAMADSSHIRRVLQYVAHEYRNFFFGAATLVEDLCDELQGSAMHDDMQQILRIHNRMGQLFDDCLLMQKIEAQEYTYVRSSLKLKTVLDDAVAYAQNRDRKRTQEDVNFRPILGEKAIDSYIVGSAAHLYQAITNLVSNAFKYNSAGGIVVLEAQIEGPDAVIQVRDTGIGIPEAKRAVIFEPYKRLATGSHRVGTGLGLSFAKDFVVKGCGGSIKVKSNNVEGQGTVFEIRIPTVPAPTKAPSTPPVSPQATMDETTNDVAEGAKDSVSTPTVDDIDLPRDVDVIVVDDDDIIRLTLSRRLRKLKWPLEKLGRRLRVMEGAFGEDVVRMALEQNMTFSLITIDQDMGADHYSGSETIRVLRDAGYHGSIVGLTGNESDDERRQMLVAGAQHVLIKGSKVFSEIDRILQKCLLGEDGL</sequence>
<evidence type="ECO:0000259" key="7">
    <source>
        <dbReference type="PROSITE" id="PS50109"/>
    </source>
</evidence>
<feature type="region of interest" description="Disordered" evidence="6">
    <location>
        <begin position="663"/>
        <end position="684"/>
    </location>
</feature>
<keyword evidence="3" id="KW-0808">Transferase</keyword>
<dbReference type="GO" id="GO:0000155">
    <property type="term" value="F:phosphorelay sensor kinase activity"/>
    <property type="evidence" value="ECO:0007669"/>
    <property type="project" value="TreeGrafter"/>
</dbReference>
<dbReference type="Pfam" id="PF00072">
    <property type="entry name" value="Response_reg"/>
    <property type="match status" value="1"/>
</dbReference>
<dbReference type="CDD" id="cd00075">
    <property type="entry name" value="HATPase"/>
    <property type="match status" value="1"/>
</dbReference>